<evidence type="ECO:0000313" key="1">
    <source>
        <dbReference type="EMBL" id="JAD47284.1"/>
    </source>
</evidence>
<dbReference type="EMBL" id="GBRH01250611">
    <property type="protein sequence ID" value="JAD47284.1"/>
    <property type="molecule type" value="Transcribed_RNA"/>
</dbReference>
<protein>
    <submittedName>
        <fullName evidence="1">Uncharacterized protein</fullName>
    </submittedName>
</protein>
<reference evidence="1" key="1">
    <citation type="submission" date="2014-09" db="EMBL/GenBank/DDBJ databases">
        <authorList>
            <person name="Magalhaes I.L.F."/>
            <person name="Oliveira U."/>
            <person name="Santos F.R."/>
            <person name="Vidigal T.H.D.A."/>
            <person name="Brescovit A.D."/>
            <person name="Santos A.J."/>
        </authorList>
    </citation>
    <scope>NUCLEOTIDE SEQUENCE</scope>
    <source>
        <tissue evidence="1">Shoot tissue taken approximately 20 cm above the soil surface</tissue>
    </source>
</reference>
<accession>A0A0A9A6F8</accession>
<sequence length="19" mass="2061">MNANQTICSCINYDSLVAT</sequence>
<proteinExistence type="predicted"/>
<dbReference type="AlphaFoldDB" id="A0A0A9A6F8"/>
<reference evidence="1" key="2">
    <citation type="journal article" date="2015" name="Data Brief">
        <title>Shoot transcriptome of the giant reed, Arundo donax.</title>
        <authorList>
            <person name="Barrero R.A."/>
            <person name="Guerrero F.D."/>
            <person name="Moolhuijzen P."/>
            <person name="Goolsby J.A."/>
            <person name="Tidwell J."/>
            <person name="Bellgard S.E."/>
            <person name="Bellgard M.I."/>
        </authorList>
    </citation>
    <scope>NUCLEOTIDE SEQUENCE</scope>
    <source>
        <tissue evidence="1">Shoot tissue taken approximately 20 cm above the soil surface</tissue>
    </source>
</reference>
<name>A0A0A9A6F8_ARUDO</name>
<organism evidence="1">
    <name type="scientific">Arundo donax</name>
    <name type="common">Giant reed</name>
    <name type="synonym">Donax arundinaceus</name>
    <dbReference type="NCBI Taxonomy" id="35708"/>
    <lineage>
        <taxon>Eukaryota</taxon>
        <taxon>Viridiplantae</taxon>
        <taxon>Streptophyta</taxon>
        <taxon>Embryophyta</taxon>
        <taxon>Tracheophyta</taxon>
        <taxon>Spermatophyta</taxon>
        <taxon>Magnoliopsida</taxon>
        <taxon>Liliopsida</taxon>
        <taxon>Poales</taxon>
        <taxon>Poaceae</taxon>
        <taxon>PACMAD clade</taxon>
        <taxon>Arundinoideae</taxon>
        <taxon>Arundineae</taxon>
        <taxon>Arundo</taxon>
    </lineage>
</organism>